<feature type="domain" description="SGNH hydrolase-type esterase" evidence="2">
    <location>
        <begin position="242"/>
        <end position="437"/>
    </location>
</feature>
<keyword evidence="1" id="KW-0732">Signal</keyword>
<organism evidence="3 4">
    <name type="scientific">Streptomyces halobius</name>
    <dbReference type="NCBI Taxonomy" id="2879846"/>
    <lineage>
        <taxon>Bacteria</taxon>
        <taxon>Bacillati</taxon>
        <taxon>Actinomycetota</taxon>
        <taxon>Actinomycetes</taxon>
        <taxon>Kitasatosporales</taxon>
        <taxon>Streptomycetaceae</taxon>
        <taxon>Streptomyces</taxon>
    </lineage>
</organism>
<name>A0ABY4M7H4_9ACTN</name>
<feature type="signal peptide" evidence="1">
    <location>
        <begin position="1"/>
        <end position="25"/>
    </location>
</feature>
<dbReference type="GO" id="GO:0016787">
    <property type="term" value="F:hydrolase activity"/>
    <property type="evidence" value="ECO:0007669"/>
    <property type="project" value="UniProtKB-KW"/>
</dbReference>
<dbReference type="InterPro" id="IPR036514">
    <property type="entry name" value="SGNH_hydro_sf"/>
</dbReference>
<accession>A0ABY4M7H4</accession>
<evidence type="ECO:0000256" key="1">
    <source>
        <dbReference type="SAM" id="SignalP"/>
    </source>
</evidence>
<dbReference type="InterPro" id="IPR053140">
    <property type="entry name" value="GDSL_Rv0518-like"/>
</dbReference>
<protein>
    <submittedName>
        <fullName evidence="3">SGNH/GDSL hydrolase family protein</fullName>
    </submittedName>
</protein>
<proteinExistence type="predicted"/>
<dbReference type="SUPFAM" id="SSF52266">
    <property type="entry name" value="SGNH hydrolase"/>
    <property type="match status" value="1"/>
</dbReference>
<dbReference type="PANTHER" id="PTHR43784:SF2">
    <property type="entry name" value="GDSL-LIKE LIPASE_ACYLHYDROLASE, PUTATIVE (AFU_ORTHOLOGUE AFUA_2G00820)-RELATED"/>
    <property type="match status" value="1"/>
</dbReference>
<dbReference type="Gene3D" id="3.40.50.1110">
    <property type="entry name" value="SGNH hydrolase"/>
    <property type="match status" value="1"/>
</dbReference>
<reference evidence="3" key="1">
    <citation type="submission" date="2021-10" db="EMBL/GenBank/DDBJ databases">
        <title>Streptomyces nigrumlapis sp.nov.,an antimicrobial producing actinobacterium isolated from Black Gobi rocks.</title>
        <authorList>
            <person name="Wen Y."/>
            <person name="Zhang W."/>
            <person name="Liu X.G."/>
        </authorList>
    </citation>
    <scope>NUCLEOTIDE SEQUENCE</scope>
    <source>
        <strain evidence="3">ST13-2-2</strain>
    </source>
</reference>
<evidence type="ECO:0000313" key="3">
    <source>
        <dbReference type="EMBL" id="UQA93638.1"/>
    </source>
</evidence>
<dbReference type="InterPro" id="IPR013830">
    <property type="entry name" value="SGNH_hydro"/>
</dbReference>
<dbReference type="Proteomes" id="UP000830115">
    <property type="component" value="Chromosome"/>
</dbReference>
<evidence type="ECO:0000313" key="4">
    <source>
        <dbReference type="Proteomes" id="UP000830115"/>
    </source>
</evidence>
<sequence>MARRSTAVVLPAVVLAALPAFPVLPAVPGGLGAQEAAALAVDTGGRAGEGYDVGLYGQGSGHSRWRGAWAASPQAPTSVFSKNWSEAGFTRQTVRQVVRVSTGGTRARIELSNRYGRTPLKVAGATIARTERGASVKAGSVRPLTFGHARSATIPAGGELRSDAVGFTVRPLESLTVTLYLDEPTGPATFHLRAVATSYRAAGDHRSDVGAAAFTETSQSWYYLSGVEVSGGRAAHRDGVVAFGDSITDGSGSTVDADNRYPDELAERFAAAGRPRSIVNQGISGNQLTNSMDWAGEKAVARFREDVLNEPNVGTVILLEGINDIGMSEWDEMPGGYSPDRDVAELIAAQRELVRQAHARGVKVIGATLTPFKGAMYYTERGEIKRDALNDWIRNSGEFDGVLDLDRALADPADPDRMAAAYDIGDHLHPNDAGYRAMADVVDLNRL</sequence>
<feature type="chain" id="PRO_5045661112" evidence="1">
    <location>
        <begin position="26"/>
        <end position="447"/>
    </location>
</feature>
<dbReference type="Pfam" id="PF13472">
    <property type="entry name" value="Lipase_GDSL_2"/>
    <property type="match status" value="1"/>
</dbReference>
<dbReference type="CDD" id="cd01830">
    <property type="entry name" value="XynE_like"/>
    <property type="match status" value="1"/>
</dbReference>
<dbReference type="RefSeq" id="WP_248864514.1">
    <property type="nucleotide sequence ID" value="NZ_CP086322.1"/>
</dbReference>
<keyword evidence="3" id="KW-0378">Hydrolase</keyword>
<evidence type="ECO:0000259" key="2">
    <source>
        <dbReference type="Pfam" id="PF13472"/>
    </source>
</evidence>
<keyword evidence="4" id="KW-1185">Reference proteome</keyword>
<dbReference type="PANTHER" id="PTHR43784">
    <property type="entry name" value="GDSL-LIKE LIPASE/ACYLHYDROLASE, PUTATIVE (AFU_ORTHOLOGUE AFUA_2G00820)-RELATED"/>
    <property type="match status" value="1"/>
</dbReference>
<gene>
    <name evidence="3" type="ORF">K9S39_18840</name>
</gene>
<dbReference type="EMBL" id="CP086322">
    <property type="protein sequence ID" value="UQA93638.1"/>
    <property type="molecule type" value="Genomic_DNA"/>
</dbReference>